<dbReference type="Proteomes" id="UP000632273">
    <property type="component" value="Unassembled WGS sequence"/>
</dbReference>
<name>A0ABQ1UVD0_9BACT</name>
<dbReference type="RefSeq" id="WP_188816304.1">
    <property type="nucleotide sequence ID" value="NZ_BMHT01000013.1"/>
</dbReference>
<gene>
    <name evidence="1" type="ORF">GCM10011383_44480</name>
</gene>
<comment type="caution">
    <text evidence="1">The sequence shown here is derived from an EMBL/GenBank/DDBJ whole genome shotgun (WGS) entry which is preliminary data.</text>
</comment>
<evidence type="ECO:0008006" key="3">
    <source>
        <dbReference type="Google" id="ProtNLM"/>
    </source>
</evidence>
<organism evidence="1 2">
    <name type="scientific">Hymenobacter cavernae</name>
    <dbReference type="NCBI Taxonomy" id="2044852"/>
    <lineage>
        <taxon>Bacteria</taxon>
        <taxon>Pseudomonadati</taxon>
        <taxon>Bacteroidota</taxon>
        <taxon>Cytophagia</taxon>
        <taxon>Cytophagales</taxon>
        <taxon>Hymenobacteraceae</taxon>
        <taxon>Hymenobacter</taxon>
    </lineage>
</organism>
<proteinExistence type="predicted"/>
<keyword evidence="2" id="KW-1185">Reference proteome</keyword>
<accession>A0ABQ1UVD0</accession>
<protein>
    <recommendedName>
        <fullName evidence="3">ATP-binding protein</fullName>
    </recommendedName>
</protein>
<evidence type="ECO:0000313" key="2">
    <source>
        <dbReference type="Proteomes" id="UP000632273"/>
    </source>
</evidence>
<dbReference type="SUPFAM" id="SSF52540">
    <property type="entry name" value="P-loop containing nucleoside triphosphate hydrolases"/>
    <property type="match status" value="1"/>
</dbReference>
<dbReference type="EMBL" id="BMHT01000013">
    <property type="protein sequence ID" value="GGF27895.1"/>
    <property type="molecule type" value="Genomic_DNA"/>
</dbReference>
<dbReference type="Gene3D" id="3.40.50.300">
    <property type="entry name" value="P-loop containing nucleotide triphosphate hydrolases"/>
    <property type="match status" value="1"/>
</dbReference>
<dbReference type="Pfam" id="PF14516">
    <property type="entry name" value="AAA_35"/>
    <property type="match status" value="1"/>
</dbReference>
<sequence>MNNKLLKSYTIIPDHLYVRREADRLVEFIINDTGRPGYVLVARQMGKTNLLLNAKAQLIGPDDACVYLDFSNSFRNARECFRYIIDLAIDTNPEKLHFLSGTIKKMRNENDEVDHVEHLLELRTLLQVIKGRLIVLIDEVDAMTTVPFSDVVFKQIRSVYFSRTNYPVLHKLNYILSGVGEPSKLIKDPKISPFNIGQEIFLGDFSYSEYLEFLKKSKLNISNDAAERIYYWANGNPRMTYEICSSVEDILMIESAIEVEVIDRLIHMMYLTTFDRVPLDNIRSMIQGDQEMARAVISLKKRDLQSITIAQRRQLYLLGVVGANFENEKIVIKNRIIEHALSDEWLAEIVDDETNLNDQVTAALIKKDYDTVISLLEKNIDKYDGVNFIVLQQAIINAFFNKGKYLSIVEHFENKDIEVNIGNLDSALSIRLESLFLYASALDTLKMYSKAFDVLFKIHSYGFKNVYYYKSLLAIAQLSSQTNVLSEIDISNYTSVELDQLGIYKMVIDEVATSEYDISREDINSVLFGAHLNLGMYFKERNEHQLALNNFTEAFSRSSTYIQPFVLFQMAATTESQNDRNNLYIETIDAITNNKIVFRDCLDGDIFRFSYLDVLNLVNYCLVFSKEYAFILIKYFYNEEIKMLRSRNAILFKDEHLDQLKAREELFVISFNEFAGSLNKEQLKLGYNIFKESKLINIIHGRSFIEAALKYDFLPELDTLDFSYFSQLALAMAQEKGDLALSQDIIKYLRNNYFNLPGKPVAEIALIDFYEMEIMKRGDNIYERFEKSKAILSTLKGYQANEDSSVLIDNKTLDIIRDIAFKTYTELLKNFNSDIDTNLGGRNKKVTVQYKNGAIMNDKLKRFEKDIAKGLCKIIQI</sequence>
<reference evidence="2" key="1">
    <citation type="journal article" date="2019" name="Int. J. Syst. Evol. Microbiol.">
        <title>The Global Catalogue of Microorganisms (GCM) 10K type strain sequencing project: providing services to taxonomists for standard genome sequencing and annotation.</title>
        <authorList>
            <consortium name="The Broad Institute Genomics Platform"/>
            <consortium name="The Broad Institute Genome Sequencing Center for Infectious Disease"/>
            <person name="Wu L."/>
            <person name="Ma J."/>
        </authorList>
    </citation>
    <scope>NUCLEOTIDE SEQUENCE [LARGE SCALE GENOMIC DNA]</scope>
    <source>
        <strain evidence="2">CGMCC 1.15197</strain>
    </source>
</reference>
<evidence type="ECO:0000313" key="1">
    <source>
        <dbReference type="EMBL" id="GGF27895.1"/>
    </source>
</evidence>
<dbReference type="InterPro" id="IPR027417">
    <property type="entry name" value="P-loop_NTPase"/>
</dbReference>